<feature type="domain" description="G-protein coupled receptors family 3 profile" evidence="13">
    <location>
        <begin position="548"/>
        <end position="812"/>
    </location>
</feature>
<organism evidence="14 15">
    <name type="scientific">Parambassis ranga</name>
    <name type="common">Indian glassy fish</name>
    <dbReference type="NCBI Taxonomy" id="210632"/>
    <lineage>
        <taxon>Eukaryota</taxon>
        <taxon>Metazoa</taxon>
        <taxon>Chordata</taxon>
        <taxon>Craniata</taxon>
        <taxon>Vertebrata</taxon>
        <taxon>Euteleostomi</taxon>
        <taxon>Actinopterygii</taxon>
        <taxon>Neopterygii</taxon>
        <taxon>Teleostei</taxon>
        <taxon>Neoteleostei</taxon>
        <taxon>Acanthomorphata</taxon>
        <taxon>Ovalentaria</taxon>
        <taxon>Ambassidae</taxon>
        <taxon>Parambassis</taxon>
    </lineage>
</organism>
<proteinExistence type="inferred from homology"/>
<name>A0A6P7JH71_9TELE</name>
<dbReference type="PRINTS" id="PR00248">
    <property type="entry name" value="GPCRMGR"/>
</dbReference>
<evidence type="ECO:0000256" key="4">
    <source>
        <dbReference type="ARBA" id="ARBA00022692"/>
    </source>
</evidence>
<evidence type="ECO:0000259" key="13">
    <source>
        <dbReference type="PROSITE" id="PS50259"/>
    </source>
</evidence>
<keyword evidence="11" id="KW-0807">Transducer</keyword>
<dbReference type="FunFam" id="3.40.50.2300:FF:000016">
    <property type="entry name" value="Taste 1 receptor member 2"/>
    <property type="match status" value="1"/>
</dbReference>
<dbReference type="OrthoDB" id="5984008at2759"/>
<evidence type="ECO:0000256" key="11">
    <source>
        <dbReference type="ARBA" id="ARBA00023224"/>
    </source>
</evidence>
<dbReference type="InParanoid" id="A0A6P7JH71"/>
<dbReference type="PRINTS" id="PR01535">
    <property type="entry name" value="VOMERONASL2R"/>
</dbReference>
<dbReference type="Pfam" id="PF01094">
    <property type="entry name" value="ANF_receptor"/>
    <property type="match status" value="1"/>
</dbReference>
<evidence type="ECO:0000256" key="7">
    <source>
        <dbReference type="ARBA" id="ARBA00023040"/>
    </source>
</evidence>
<dbReference type="InterPro" id="IPR004073">
    <property type="entry name" value="GPCR_3_vmron_rcpt_2"/>
</dbReference>
<dbReference type="CDD" id="cd15283">
    <property type="entry name" value="7tmC_V2R_pheromone"/>
    <property type="match status" value="1"/>
</dbReference>
<keyword evidence="8 12" id="KW-0472">Membrane</keyword>
<keyword evidence="5" id="KW-0732">Signal</keyword>
<dbReference type="InterPro" id="IPR001828">
    <property type="entry name" value="ANF_lig-bd_rcpt"/>
</dbReference>
<keyword evidence="6 12" id="KW-1133">Transmembrane helix</keyword>
<reference evidence="15" key="1">
    <citation type="submission" date="2025-08" db="UniProtKB">
        <authorList>
            <consortium name="RefSeq"/>
        </authorList>
    </citation>
    <scope>IDENTIFICATION</scope>
</reference>
<comment type="subcellular location">
    <subcellularLocation>
        <location evidence="1">Cell membrane</location>
        <topology evidence="1">Multi-pass membrane protein</topology>
    </subcellularLocation>
</comment>
<evidence type="ECO:0000256" key="2">
    <source>
        <dbReference type="ARBA" id="ARBA00007242"/>
    </source>
</evidence>
<evidence type="ECO:0000313" key="15">
    <source>
        <dbReference type="RefSeq" id="XP_028276145.1"/>
    </source>
</evidence>
<dbReference type="Proteomes" id="UP000515145">
    <property type="component" value="Chromosome 13"/>
</dbReference>
<dbReference type="InterPro" id="IPR011500">
    <property type="entry name" value="GPCR_3_9-Cys_dom"/>
</dbReference>
<dbReference type="Pfam" id="PF00003">
    <property type="entry name" value="7tm_3"/>
    <property type="match status" value="1"/>
</dbReference>
<gene>
    <name evidence="15" type="primary">LOC114445360</name>
</gene>
<dbReference type="InterPro" id="IPR000337">
    <property type="entry name" value="GPCR_3"/>
</dbReference>
<dbReference type="PROSITE" id="PS00981">
    <property type="entry name" value="G_PROTEIN_RECEP_F3_3"/>
    <property type="match status" value="1"/>
</dbReference>
<feature type="transmembrane region" description="Helical" evidence="12">
    <location>
        <begin position="586"/>
        <end position="607"/>
    </location>
</feature>
<sequence length="812" mass="89932">MDGDYVIGGVFSIHYYMHTVTHNYTVMPEPLRCTGSIDYRELRFSRAMIFAIEEINNSTELLPGVKLGYQIHDSCASVPVAVHVAFQLSNGLEPTFYTKDNCSHAGMVMAIIGESGSTPSISMSRVIGSFNIPQVSHFATCACLSDKQQYPTFFRTIPSDKFQADALAKLVKHFGWTWIGAVRSDSDYGNNGMASFLDAAHKEGICVEYSESFYRTHPRSRIQRVADIIRRSTAVVVVAFAASGDMRILFEELSQKPSPPRQWIGSEAWVTDPDMLRFSFSAGAIGFGIQQSVIPGLRDFLLDLPPSKVAASPVLTKFWEEAFKCSFGKSSAADSTVCDGTEDLQTLQNPYTDTSQLRITNMVYKSVYAIAHAIHNAVCEETNFTTQCDRFSKLEAKQVFTELKKVNFSRNGYVVSFDANGDPVPTYELVNWQRNEMGVTELVTVGLYDASLPAGQEFQINRNLTWLEGGTQVPVSVCTDSCPPGTWKVLQKGKPICCYDCVPCPEGEISNATDSPDCFPCRKEFWPNAEKNTCLPKPVEFLSFNDVLGIILAAFSVGGACMAVITGAVFFRHRTSAIVRANNSELSFLLLFSLTLCFLCSLTFIGAPTEWSCMLRHTAFGITFVLCISCVLGKTIVVLMAFKATLPGSNVMKWFGPPQQRMTVVSFTFVQVLICIIWLVLSPPFPMKNLTTYKEKIILECALGSAIGFWAVLGYIGLLAVFCFVLAVLARKLPDNFNEAKLITFSMLIFCAVWITFIPAYVSSPGKFTVAVEIFAILASSFGLILCIFVPKCFIILFKPEKNTKKHLMNKH</sequence>
<dbReference type="SUPFAM" id="SSF53822">
    <property type="entry name" value="Periplasmic binding protein-like I"/>
    <property type="match status" value="1"/>
</dbReference>
<feature type="transmembrane region" description="Helical" evidence="12">
    <location>
        <begin position="774"/>
        <end position="798"/>
    </location>
</feature>
<dbReference type="PANTHER" id="PTHR24061">
    <property type="entry name" value="CALCIUM-SENSING RECEPTOR-RELATED"/>
    <property type="match status" value="1"/>
</dbReference>
<evidence type="ECO:0000256" key="5">
    <source>
        <dbReference type="ARBA" id="ARBA00022729"/>
    </source>
</evidence>
<feature type="transmembrane region" description="Helical" evidence="12">
    <location>
        <begin position="547"/>
        <end position="571"/>
    </location>
</feature>
<feature type="transmembrane region" description="Helical" evidence="12">
    <location>
        <begin position="742"/>
        <end position="762"/>
    </location>
</feature>
<comment type="similarity">
    <text evidence="2">Belongs to the G-protein coupled receptor 3 family.</text>
</comment>
<evidence type="ECO:0000256" key="10">
    <source>
        <dbReference type="ARBA" id="ARBA00023180"/>
    </source>
</evidence>
<feature type="transmembrane region" description="Helical" evidence="12">
    <location>
        <begin position="663"/>
        <end position="681"/>
    </location>
</feature>
<feature type="transmembrane region" description="Helical" evidence="12">
    <location>
        <begin position="707"/>
        <end position="730"/>
    </location>
</feature>
<evidence type="ECO:0000256" key="8">
    <source>
        <dbReference type="ARBA" id="ARBA00023136"/>
    </source>
</evidence>
<protein>
    <submittedName>
        <fullName evidence="15">Extracellular calcium-sensing receptor-like</fullName>
    </submittedName>
</protein>
<keyword evidence="10" id="KW-0325">Glycoprotein</keyword>
<dbReference type="Gene3D" id="3.40.50.2300">
    <property type="match status" value="2"/>
</dbReference>
<dbReference type="InterPro" id="IPR028082">
    <property type="entry name" value="Peripla_BP_I"/>
</dbReference>
<keyword evidence="4 12" id="KW-0812">Transmembrane</keyword>
<dbReference type="PROSITE" id="PS50259">
    <property type="entry name" value="G_PROTEIN_RECEP_F3_4"/>
    <property type="match status" value="1"/>
</dbReference>
<evidence type="ECO:0000256" key="9">
    <source>
        <dbReference type="ARBA" id="ARBA00023170"/>
    </source>
</evidence>
<evidence type="ECO:0000313" key="14">
    <source>
        <dbReference type="Proteomes" id="UP000515145"/>
    </source>
</evidence>
<keyword evidence="3" id="KW-1003">Cell membrane</keyword>
<dbReference type="InterPro" id="IPR038550">
    <property type="entry name" value="GPCR_3_9-Cys_sf"/>
</dbReference>
<dbReference type="GO" id="GO:0005886">
    <property type="term" value="C:plasma membrane"/>
    <property type="evidence" value="ECO:0007669"/>
    <property type="project" value="UniProtKB-SubCell"/>
</dbReference>
<dbReference type="Gene3D" id="2.10.50.30">
    <property type="entry name" value="GPCR, family 3, nine cysteines domain"/>
    <property type="match status" value="1"/>
</dbReference>
<evidence type="ECO:0000256" key="1">
    <source>
        <dbReference type="ARBA" id="ARBA00004651"/>
    </source>
</evidence>
<dbReference type="FunFam" id="2.10.50.30:FF:000002">
    <property type="entry name" value="Vomeronasal 2 receptor, h1"/>
    <property type="match status" value="1"/>
</dbReference>
<dbReference type="InterPro" id="IPR000068">
    <property type="entry name" value="GPCR_3_Ca_sens_rcpt-rel"/>
</dbReference>
<accession>A0A6P7JH71</accession>
<dbReference type="Pfam" id="PF07562">
    <property type="entry name" value="NCD3G"/>
    <property type="match status" value="1"/>
</dbReference>
<keyword evidence="7" id="KW-0297">G-protein coupled receptor</keyword>
<dbReference type="InterPro" id="IPR017979">
    <property type="entry name" value="GPCR_3_CS"/>
</dbReference>
<feature type="transmembrane region" description="Helical" evidence="12">
    <location>
        <begin position="619"/>
        <end position="642"/>
    </location>
</feature>
<evidence type="ECO:0000256" key="3">
    <source>
        <dbReference type="ARBA" id="ARBA00022475"/>
    </source>
</evidence>
<dbReference type="GeneID" id="114445360"/>
<dbReference type="AlphaFoldDB" id="A0A6P7JH71"/>
<dbReference type="InterPro" id="IPR017978">
    <property type="entry name" value="GPCR_3_C"/>
</dbReference>
<evidence type="ECO:0000256" key="6">
    <source>
        <dbReference type="ARBA" id="ARBA00022989"/>
    </source>
</evidence>
<evidence type="ECO:0000256" key="12">
    <source>
        <dbReference type="SAM" id="Phobius"/>
    </source>
</evidence>
<keyword evidence="14" id="KW-1185">Reference proteome</keyword>
<keyword evidence="9" id="KW-0675">Receptor</keyword>
<dbReference type="GO" id="GO:0004930">
    <property type="term" value="F:G protein-coupled receptor activity"/>
    <property type="evidence" value="ECO:0007669"/>
    <property type="project" value="UniProtKB-KW"/>
</dbReference>
<dbReference type="PANTHER" id="PTHR24061:SF528">
    <property type="entry name" value="C-FAMILY ODORANT RECEPTOR OLFCD2-RELATED"/>
    <property type="match status" value="1"/>
</dbReference>
<dbReference type="RefSeq" id="XP_028276145.1">
    <property type="nucleotide sequence ID" value="XM_028420344.1"/>
</dbReference>